<evidence type="ECO:0000313" key="13">
    <source>
        <dbReference type="Proteomes" id="UP000680714"/>
    </source>
</evidence>
<feature type="transmembrane region" description="Helical" evidence="10">
    <location>
        <begin position="597"/>
        <end position="615"/>
    </location>
</feature>
<dbReference type="InterPro" id="IPR001757">
    <property type="entry name" value="P_typ_ATPase"/>
</dbReference>
<evidence type="ECO:0000256" key="9">
    <source>
        <dbReference type="ARBA" id="ARBA00047308"/>
    </source>
</evidence>
<feature type="domain" description="P-type ATPase A" evidence="11">
    <location>
        <begin position="140"/>
        <end position="240"/>
    </location>
</feature>
<dbReference type="NCBIfam" id="TIGR01512">
    <property type="entry name" value="ATPase-IB2_Cd"/>
    <property type="match status" value="1"/>
</dbReference>
<dbReference type="InterPro" id="IPR044492">
    <property type="entry name" value="P_typ_ATPase_HD_dom"/>
</dbReference>
<dbReference type="PROSITE" id="PS00154">
    <property type="entry name" value="ATPASE_E1_E2"/>
    <property type="match status" value="1"/>
</dbReference>
<evidence type="ECO:0000256" key="3">
    <source>
        <dbReference type="ARBA" id="ARBA00022692"/>
    </source>
</evidence>
<comment type="subcellular location">
    <subcellularLocation>
        <location evidence="10">Cell membrane</location>
    </subcellularLocation>
    <subcellularLocation>
        <location evidence="1">Membrane</location>
    </subcellularLocation>
</comment>
<comment type="catalytic activity">
    <reaction evidence="9">
        <text>Zn(2+)(in) + ATP + H2O = Zn(2+)(out) + ADP + phosphate + H(+)</text>
        <dbReference type="Rhea" id="RHEA:20621"/>
        <dbReference type="ChEBI" id="CHEBI:15377"/>
        <dbReference type="ChEBI" id="CHEBI:15378"/>
        <dbReference type="ChEBI" id="CHEBI:29105"/>
        <dbReference type="ChEBI" id="CHEBI:30616"/>
        <dbReference type="ChEBI" id="CHEBI:43474"/>
        <dbReference type="ChEBI" id="CHEBI:456216"/>
        <dbReference type="EC" id="7.2.2.12"/>
    </reaction>
</comment>
<keyword evidence="10" id="KW-0067">ATP-binding</keyword>
<comment type="similarity">
    <text evidence="2 10">Belongs to the cation transport ATPase (P-type) (TC 3.A.3) family. Type IB subfamily.</text>
</comment>
<evidence type="ECO:0000256" key="4">
    <source>
        <dbReference type="ARBA" id="ARBA00022723"/>
    </source>
</evidence>
<evidence type="ECO:0000256" key="8">
    <source>
        <dbReference type="ARBA" id="ARBA00039097"/>
    </source>
</evidence>
<dbReference type="InterPro" id="IPR059000">
    <property type="entry name" value="ATPase_P-type_domA"/>
</dbReference>
<dbReference type="Gene3D" id="2.70.150.10">
    <property type="entry name" value="Calcium-transporting ATPase, cytoplasmic transduction domain A"/>
    <property type="match status" value="1"/>
</dbReference>
<dbReference type="Gene3D" id="3.40.1110.10">
    <property type="entry name" value="Calcium-transporting ATPase, cytoplasmic domain N"/>
    <property type="match status" value="1"/>
</dbReference>
<keyword evidence="6 10" id="KW-1133">Transmembrane helix</keyword>
<evidence type="ECO:0000256" key="2">
    <source>
        <dbReference type="ARBA" id="ARBA00006024"/>
    </source>
</evidence>
<dbReference type="EMBL" id="JAGTUF010000020">
    <property type="protein sequence ID" value="MBR9973252.1"/>
    <property type="molecule type" value="Genomic_DNA"/>
</dbReference>
<feature type="transmembrane region" description="Helical" evidence="10">
    <location>
        <begin position="32"/>
        <end position="51"/>
    </location>
</feature>
<dbReference type="PRINTS" id="PR00119">
    <property type="entry name" value="CATATPASE"/>
</dbReference>
<dbReference type="Pfam" id="PF00122">
    <property type="entry name" value="E1-E2_ATPase"/>
    <property type="match status" value="1"/>
</dbReference>
<evidence type="ECO:0000256" key="10">
    <source>
        <dbReference type="RuleBase" id="RU362081"/>
    </source>
</evidence>
<dbReference type="Pfam" id="PF00702">
    <property type="entry name" value="Hydrolase"/>
    <property type="match status" value="1"/>
</dbReference>
<gene>
    <name evidence="12" type="primary">cadA</name>
    <name evidence="12" type="ORF">KEC16_16130</name>
</gene>
<reference evidence="12 13" key="1">
    <citation type="submission" date="2021-04" db="EMBL/GenBank/DDBJ databases">
        <title>Magnetospirillum sulfuroxidans sp. nov., a facultative chemolithoautotrophic sulfur-oxidizing alphaproteobacterium isolated from freshwater sediment and proposals for Paramagetospirillum gen. nov., and Magnetospirillaceae fam. nov.</title>
        <authorList>
            <person name="Koziaeva V."/>
            <person name="Geelhoed J.S."/>
            <person name="Sorokin D.Y."/>
            <person name="Grouzdev D.S."/>
        </authorList>
    </citation>
    <scope>NUCLEOTIDE SEQUENCE [LARGE SCALE GENOMIC DNA]</scope>
    <source>
        <strain evidence="12 13">J10</strain>
    </source>
</reference>
<dbReference type="NCBIfam" id="TIGR01525">
    <property type="entry name" value="ATPase-IB_hvy"/>
    <property type="match status" value="1"/>
</dbReference>
<dbReference type="SFLD" id="SFLDS00003">
    <property type="entry name" value="Haloacid_Dehalogenase"/>
    <property type="match status" value="1"/>
</dbReference>
<feature type="transmembrane region" description="Helical" evidence="10">
    <location>
        <begin position="291"/>
        <end position="316"/>
    </location>
</feature>
<keyword evidence="4 10" id="KW-0479">Metal-binding</keyword>
<dbReference type="SUPFAM" id="SSF81653">
    <property type="entry name" value="Calcium ATPase, transduction domain A"/>
    <property type="match status" value="1"/>
</dbReference>
<keyword evidence="5" id="KW-1278">Translocase</keyword>
<organism evidence="12 13">
    <name type="scientific">Magnetospirillum sulfuroxidans</name>
    <dbReference type="NCBI Taxonomy" id="611300"/>
    <lineage>
        <taxon>Bacteria</taxon>
        <taxon>Pseudomonadati</taxon>
        <taxon>Pseudomonadota</taxon>
        <taxon>Alphaproteobacteria</taxon>
        <taxon>Rhodospirillales</taxon>
        <taxon>Rhodospirillaceae</taxon>
        <taxon>Magnetospirillum</taxon>
    </lineage>
</organism>
<dbReference type="InterPro" id="IPR027256">
    <property type="entry name" value="P-typ_ATPase_IB"/>
</dbReference>
<dbReference type="InterPro" id="IPR036412">
    <property type="entry name" value="HAD-like_sf"/>
</dbReference>
<dbReference type="PANTHER" id="PTHR48085">
    <property type="entry name" value="CADMIUM/ZINC-TRANSPORTING ATPASE HMA2-RELATED"/>
    <property type="match status" value="1"/>
</dbReference>
<dbReference type="InterPro" id="IPR008250">
    <property type="entry name" value="ATPase_P-typ_transduc_dom_A_sf"/>
</dbReference>
<keyword evidence="7 10" id="KW-0472">Membrane</keyword>
<dbReference type="EC" id="7.2.2.12" evidence="8"/>
<dbReference type="Proteomes" id="UP000680714">
    <property type="component" value="Unassembled WGS sequence"/>
</dbReference>
<dbReference type="SFLD" id="SFLDG00002">
    <property type="entry name" value="C1.7:_P-type_atpase_like"/>
    <property type="match status" value="1"/>
</dbReference>
<keyword evidence="13" id="KW-1185">Reference proteome</keyword>
<evidence type="ECO:0000256" key="6">
    <source>
        <dbReference type="ARBA" id="ARBA00022989"/>
    </source>
</evidence>
<keyword evidence="10" id="KW-0547">Nucleotide-binding</keyword>
<proteinExistence type="inferred from homology"/>
<comment type="caution">
    <text evidence="12">The sequence shown here is derived from an EMBL/GenBank/DDBJ whole genome shotgun (WGS) entry which is preliminary data.</text>
</comment>
<dbReference type="SUPFAM" id="SSF56784">
    <property type="entry name" value="HAD-like"/>
    <property type="match status" value="1"/>
</dbReference>
<dbReference type="SUPFAM" id="SSF81665">
    <property type="entry name" value="Calcium ATPase, transmembrane domain M"/>
    <property type="match status" value="1"/>
</dbReference>
<accession>A0ABS5IFR1</accession>
<feature type="transmembrane region" description="Helical" evidence="10">
    <location>
        <begin position="259"/>
        <end position="279"/>
    </location>
</feature>
<dbReference type="InterPro" id="IPR018303">
    <property type="entry name" value="ATPase_P-typ_P_site"/>
</dbReference>
<dbReference type="InterPro" id="IPR051014">
    <property type="entry name" value="Cation_Transport_ATPase_IB"/>
</dbReference>
<dbReference type="InterPro" id="IPR023214">
    <property type="entry name" value="HAD_sf"/>
</dbReference>
<dbReference type="InterPro" id="IPR023299">
    <property type="entry name" value="ATPase_P-typ_cyto_dom_N"/>
</dbReference>
<evidence type="ECO:0000256" key="1">
    <source>
        <dbReference type="ARBA" id="ARBA00004370"/>
    </source>
</evidence>
<protein>
    <recommendedName>
        <fullName evidence="8">P-type Zn(2+) transporter</fullName>
        <ecNumber evidence="8">7.2.2.12</ecNumber>
    </recommendedName>
</protein>
<dbReference type="InterPro" id="IPR023298">
    <property type="entry name" value="ATPase_P-typ_TM_dom_sf"/>
</dbReference>
<dbReference type="NCBIfam" id="TIGR01494">
    <property type="entry name" value="ATPase_P-type"/>
    <property type="match status" value="2"/>
</dbReference>
<evidence type="ECO:0000256" key="5">
    <source>
        <dbReference type="ARBA" id="ARBA00022967"/>
    </source>
</evidence>
<evidence type="ECO:0000259" key="11">
    <source>
        <dbReference type="Pfam" id="PF00122"/>
    </source>
</evidence>
<dbReference type="SFLD" id="SFLDF00027">
    <property type="entry name" value="p-type_atpase"/>
    <property type="match status" value="1"/>
</dbReference>
<evidence type="ECO:0000313" key="12">
    <source>
        <dbReference type="EMBL" id="MBR9973252.1"/>
    </source>
</evidence>
<sequence length="642" mass="66265">MVATSSPACHCHGCGPDSHSDSVAELPWWRQAAVRLLFVCGVLLAAAYVVAWLVPSWADWVMVVPLTVAGLPVLRRAGIAAIGGTPFSIEMLMSVAIIGAIAIGAWDEAAMVVFLFLVGESLEGLAARQARAGIRALTDLLPKQAWRRQDGHWVEVLAATLRAGDVVLVRPGDRLPVDGEIVVGRGGLDEAPVTGESMPRQVSPGDAVFAGTINLESVLEVRATGDVADNTMARIVRLVEQAQQAKAPTARFIDRLARWYTPAVVAVAALVMVGPPLLAGQDWGQWFYKGLALLLIGCPCALVISTPAAIAAGLAAGARRGLLMKGGAVLERLAAVTRVAFDKTGTLTAGRPQVTDVLADDGDEDRWLAVAAGVSVGSGHPVAVAIRAYAAAGAVTPLAIEDAAALPGQGSCGRWGGAAVFLGAVAAARQNVPVAGEWSAAAERWAGDGKTVSVLVVADRVVLVIALRDGLRRDAVAGIDHLRRLGIGAEMLTGDQRVAAEAVGGPLRMRVHAALLPAEKLALVRGWQAEGAVVAKVGDGINDAPALAAADIGIAMGGGSEIALETADAAILHGRVDDVAAMIVLARRTMANIRQNVALALGLKALFLVTTIAGLTGLWPAVLADTGATVLVTLNALRLLRK</sequence>
<dbReference type="PANTHER" id="PTHR48085:SF5">
    <property type="entry name" value="CADMIUM_ZINC-TRANSPORTING ATPASE HMA4-RELATED"/>
    <property type="match status" value="1"/>
</dbReference>
<dbReference type="Gene3D" id="3.40.50.1000">
    <property type="entry name" value="HAD superfamily/HAD-like"/>
    <property type="match status" value="1"/>
</dbReference>
<name>A0ABS5IFR1_9PROT</name>
<keyword evidence="10" id="KW-1003">Cell membrane</keyword>
<evidence type="ECO:0000256" key="7">
    <source>
        <dbReference type="ARBA" id="ARBA00023136"/>
    </source>
</evidence>
<keyword evidence="3 10" id="KW-0812">Transmembrane</keyword>